<protein>
    <recommendedName>
        <fullName evidence="4">DUF4405 domain-containing protein</fullName>
    </recommendedName>
</protein>
<evidence type="ECO:0000313" key="3">
    <source>
        <dbReference type="Proteomes" id="UP001299876"/>
    </source>
</evidence>
<feature type="transmembrane region" description="Helical" evidence="1">
    <location>
        <begin position="7"/>
        <end position="27"/>
    </location>
</feature>
<dbReference type="Proteomes" id="UP001299876">
    <property type="component" value="Unassembled WGS sequence"/>
</dbReference>
<keyword evidence="3" id="KW-1185">Reference proteome</keyword>
<dbReference type="EMBL" id="JAKNRW010000001">
    <property type="protein sequence ID" value="MCK1788738.1"/>
    <property type="molecule type" value="Genomic_DNA"/>
</dbReference>
<comment type="caution">
    <text evidence="2">The sequence shown here is derived from an EMBL/GenBank/DDBJ whole genome shotgun (WGS) entry which is preliminary data.</text>
</comment>
<sequence length="116" mass="12416">MFRKIVAILMFVSFVAMSTSGLLMFVINRTSFTLQMHPVHKVFGLVLVLTALAHITLNFRSLRAHAKARAAAITGAMLVVALVGLYAVAMSNSVPADTAAALDALAQKAEQQMEGQ</sequence>
<gene>
    <name evidence="2" type="ORF">L9059_00725</name>
</gene>
<evidence type="ECO:0000313" key="2">
    <source>
        <dbReference type="EMBL" id="MCK1788738.1"/>
    </source>
</evidence>
<keyword evidence="1" id="KW-1133">Transmembrane helix</keyword>
<keyword evidence="1" id="KW-0472">Membrane</keyword>
<dbReference type="RefSeq" id="WP_159897475.1">
    <property type="nucleotide sequence ID" value="NZ_JAKNRW010000001.1"/>
</dbReference>
<feature type="transmembrane region" description="Helical" evidence="1">
    <location>
        <begin position="71"/>
        <end position="89"/>
    </location>
</feature>
<reference evidence="2 3" key="1">
    <citation type="submission" date="2022-02" db="EMBL/GenBank/DDBJ databases">
        <title>Comparative genomics of the first Antarctic Pseudomonas spp. capable of biotransforming 2,4,6-Trinitrotoluene.</title>
        <authorList>
            <person name="Cabrera M.A."/>
            <person name="Marquez S.L."/>
            <person name="Perez-Donoso J.M."/>
        </authorList>
    </citation>
    <scope>NUCLEOTIDE SEQUENCE [LARGE SCALE GENOMIC DNA]</scope>
    <source>
        <strain evidence="2 3">TNT19</strain>
    </source>
</reference>
<evidence type="ECO:0008006" key="4">
    <source>
        <dbReference type="Google" id="ProtNLM"/>
    </source>
</evidence>
<accession>A0ABT0ESN0</accession>
<feature type="transmembrane region" description="Helical" evidence="1">
    <location>
        <begin position="39"/>
        <end position="59"/>
    </location>
</feature>
<name>A0ABT0ESN0_9PSED</name>
<organism evidence="2 3">
    <name type="scientific">Pseudomonas violetae</name>
    <dbReference type="NCBI Taxonomy" id="2915813"/>
    <lineage>
        <taxon>Bacteria</taxon>
        <taxon>Pseudomonadati</taxon>
        <taxon>Pseudomonadota</taxon>
        <taxon>Gammaproteobacteria</taxon>
        <taxon>Pseudomonadales</taxon>
        <taxon>Pseudomonadaceae</taxon>
        <taxon>Pseudomonas</taxon>
    </lineage>
</organism>
<evidence type="ECO:0000256" key="1">
    <source>
        <dbReference type="SAM" id="Phobius"/>
    </source>
</evidence>
<keyword evidence="1" id="KW-0812">Transmembrane</keyword>
<proteinExistence type="predicted"/>